<evidence type="ECO:0000256" key="5">
    <source>
        <dbReference type="ARBA" id="ARBA00022989"/>
    </source>
</evidence>
<dbReference type="HOGENOM" id="CLU_016890_3_1_5"/>
<keyword evidence="11" id="KW-1185">Reference proteome</keyword>
<evidence type="ECO:0000259" key="8">
    <source>
        <dbReference type="Pfam" id="PF00691"/>
    </source>
</evidence>
<evidence type="ECO:0000256" key="7">
    <source>
        <dbReference type="SAM" id="Phobius"/>
    </source>
</evidence>
<dbReference type="Pfam" id="PF00691">
    <property type="entry name" value="OmpA"/>
    <property type="match status" value="1"/>
</dbReference>
<dbReference type="SUPFAM" id="SSF103088">
    <property type="entry name" value="OmpA-like"/>
    <property type="match status" value="1"/>
</dbReference>
<evidence type="ECO:0000259" key="9">
    <source>
        <dbReference type="Pfam" id="PF13677"/>
    </source>
</evidence>
<evidence type="ECO:0000256" key="2">
    <source>
        <dbReference type="ARBA" id="ARBA00008914"/>
    </source>
</evidence>
<keyword evidence="5 7" id="KW-1133">Transmembrane helix</keyword>
<dbReference type="GO" id="GO:0005886">
    <property type="term" value="C:plasma membrane"/>
    <property type="evidence" value="ECO:0007669"/>
    <property type="project" value="UniProtKB-SubCell"/>
</dbReference>
<comment type="subcellular location">
    <subcellularLocation>
        <location evidence="1">Cell membrane</location>
        <topology evidence="1">Single-pass membrane protein</topology>
    </subcellularLocation>
</comment>
<accession>A8LNL9</accession>
<dbReference type="Pfam" id="PF13677">
    <property type="entry name" value="MotB_plug"/>
    <property type="match status" value="1"/>
</dbReference>
<dbReference type="RefSeq" id="WP_012180039.1">
    <property type="nucleotide sequence ID" value="NC_009952.1"/>
</dbReference>
<dbReference type="Proteomes" id="UP000006833">
    <property type="component" value="Chromosome"/>
</dbReference>
<dbReference type="Gene3D" id="3.30.1330.60">
    <property type="entry name" value="OmpA-like domain"/>
    <property type="match status" value="1"/>
</dbReference>
<dbReference type="InterPro" id="IPR006665">
    <property type="entry name" value="OmpA-like"/>
</dbReference>
<feature type="transmembrane region" description="Helical" evidence="7">
    <location>
        <begin position="29"/>
        <end position="48"/>
    </location>
</feature>
<keyword evidence="4 7" id="KW-0812">Transmembrane</keyword>
<evidence type="ECO:0000313" key="11">
    <source>
        <dbReference type="Proteomes" id="UP000006833"/>
    </source>
</evidence>
<comment type="similarity">
    <text evidence="2">Belongs to the MotB family.</text>
</comment>
<evidence type="ECO:0000256" key="3">
    <source>
        <dbReference type="ARBA" id="ARBA00022475"/>
    </source>
</evidence>
<evidence type="ECO:0000256" key="4">
    <source>
        <dbReference type="ARBA" id="ARBA00022692"/>
    </source>
</evidence>
<evidence type="ECO:0000256" key="6">
    <source>
        <dbReference type="ARBA" id="ARBA00023136"/>
    </source>
</evidence>
<protein>
    <submittedName>
        <fullName evidence="10">Chemotaxis protein MotB</fullName>
    </submittedName>
</protein>
<dbReference type="EMBL" id="CP000830">
    <property type="protein sequence ID" value="ABV95113.1"/>
    <property type="molecule type" value="Genomic_DNA"/>
</dbReference>
<sequence length="272" mass="29242">MGGDTPAPVIIKRKKVVAGGGHHGGAWKVAYADFVTAMMAFFMLMWLLNATTEKQRKGIADYFNPTIPVNRISGGGEGMFGGDNIFSDVSLARSGTGGSENSSRSSQLEALRAAEEARMQALSEDLLGLSGESDVAEQLRRHVSTRVTDRGLVVDLFDQGEATVFVPGSTELTLLGKALLKVIHEVFSVVDNPLSITGHVPSQPVVLRERDAWEVSTSRAHVARSTLESYGFAESRIMKVAGQADRKPAAYPDISSKNNRLEIVLLRNGISG</sequence>
<dbReference type="InterPro" id="IPR036737">
    <property type="entry name" value="OmpA-like_sf"/>
</dbReference>
<gene>
    <name evidence="10" type="primary">motB</name>
    <name evidence="10" type="ordered locus">Dshi_3380</name>
</gene>
<dbReference type="eggNOG" id="COG1360">
    <property type="taxonomic scope" value="Bacteria"/>
</dbReference>
<organism evidence="10 11">
    <name type="scientific">Dinoroseobacter shibae (strain DSM 16493 / NCIMB 14021 / DFL 12)</name>
    <dbReference type="NCBI Taxonomy" id="398580"/>
    <lineage>
        <taxon>Bacteria</taxon>
        <taxon>Pseudomonadati</taxon>
        <taxon>Pseudomonadota</taxon>
        <taxon>Alphaproteobacteria</taxon>
        <taxon>Rhodobacterales</taxon>
        <taxon>Roseobacteraceae</taxon>
        <taxon>Dinoroseobacter</taxon>
    </lineage>
</organism>
<dbReference type="InterPro" id="IPR050330">
    <property type="entry name" value="Bact_OuterMem_StrucFunc"/>
</dbReference>
<keyword evidence="3" id="KW-1003">Cell membrane</keyword>
<dbReference type="PANTHER" id="PTHR30329">
    <property type="entry name" value="STATOR ELEMENT OF FLAGELLAR MOTOR COMPLEX"/>
    <property type="match status" value="1"/>
</dbReference>
<feature type="domain" description="OmpA-like" evidence="8">
    <location>
        <begin position="165"/>
        <end position="258"/>
    </location>
</feature>
<evidence type="ECO:0000256" key="1">
    <source>
        <dbReference type="ARBA" id="ARBA00004162"/>
    </source>
</evidence>
<dbReference type="InterPro" id="IPR025713">
    <property type="entry name" value="MotB-like_N_dom"/>
</dbReference>
<dbReference type="STRING" id="398580.Dshi_3380"/>
<name>A8LNL9_DINSH</name>
<keyword evidence="6 7" id="KW-0472">Membrane</keyword>
<dbReference type="OrthoDB" id="7170686at2"/>
<proteinExistence type="inferred from homology"/>
<dbReference type="AlphaFoldDB" id="A8LNL9"/>
<feature type="domain" description="Motility protein B-like N-terminal" evidence="9">
    <location>
        <begin position="13"/>
        <end position="65"/>
    </location>
</feature>
<dbReference type="PANTHER" id="PTHR30329:SF21">
    <property type="entry name" value="LIPOPROTEIN YIAD-RELATED"/>
    <property type="match status" value="1"/>
</dbReference>
<dbReference type="KEGG" id="dsh:Dshi_3380"/>
<reference evidence="11" key="1">
    <citation type="journal article" date="2010" name="ISME J.">
        <title>The complete genome sequence of the algal symbiont Dinoroseobacter shibae: a hitchhiker's guide to life in the sea.</title>
        <authorList>
            <person name="Wagner-Dobler I."/>
            <person name="Ballhausen B."/>
            <person name="Berger M."/>
            <person name="Brinkhoff T."/>
            <person name="Buchholz I."/>
            <person name="Bunk B."/>
            <person name="Cypionka H."/>
            <person name="Daniel R."/>
            <person name="Drepper T."/>
            <person name="Gerdts G."/>
            <person name="Hahnke S."/>
            <person name="Han C."/>
            <person name="Jahn D."/>
            <person name="Kalhoefer D."/>
            <person name="Kiss H."/>
            <person name="Klenk H.P."/>
            <person name="Kyrpides N."/>
            <person name="Liebl W."/>
            <person name="Liesegang H."/>
            <person name="Meincke L."/>
            <person name="Pati A."/>
            <person name="Petersen J."/>
            <person name="Piekarski T."/>
            <person name="Pommerenke C."/>
            <person name="Pradella S."/>
            <person name="Pukall R."/>
            <person name="Rabus R."/>
            <person name="Stackebrandt E."/>
            <person name="Thole S."/>
            <person name="Thompson L."/>
            <person name="Tielen P."/>
            <person name="Tomasch J."/>
            <person name="von Jan M."/>
            <person name="Wanphrut N."/>
            <person name="Wichels A."/>
            <person name="Zech H."/>
            <person name="Simon M."/>
        </authorList>
    </citation>
    <scope>NUCLEOTIDE SEQUENCE [LARGE SCALE GENOMIC DNA]</scope>
    <source>
        <strain evidence="11">DSM 16493 / NCIMB 14021 / DFL 12</strain>
    </source>
</reference>
<evidence type="ECO:0000313" key="10">
    <source>
        <dbReference type="EMBL" id="ABV95113.1"/>
    </source>
</evidence>